<dbReference type="OMA" id="KRTAFTH"/>
<dbReference type="InterPro" id="IPR009057">
    <property type="entry name" value="Homeodomain-like_sf"/>
</dbReference>
<dbReference type="PANTHER" id="PTHR24333">
    <property type="entry name" value="HOMEO BOX HB9 LIKE A-RELATED"/>
    <property type="match status" value="1"/>
</dbReference>
<keyword evidence="3 5" id="KW-0371">Homeobox</keyword>
<dbReference type="SUPFAM" id="SSF46689">
    <property type="entry name" value="Homeodomain-like"/>
    <property type="match status" value="1"/>
</dbReference>
<feature type="DNA-binding region" description="Homeobox" evidence="5">
    <location>
        <begin position="3"/>
        <end position="59"/>
    </location>
</feature>
<reference evidence="10" key="1">
    <citation type="submission" date="2012-12" db="EMBL/GenBank/DDBJ databases">
        <authorList>
            <person name="Hellsten U."/>
            <person name="Grimwood J."/>
            <person name="Chapman J.A."/>
            <person name="Shapiro H."/>
            <person name="Aerts A."/>
            <person name="Otillar R.P."/>
            <person name="Terry A.Y."/>
            <person name="Boore J.L."/>
            <person name="Simakov O."/>
            <person name="Marletaz F."/>
            <person name="Cho S.-J."/>
            <person name="Edsinger-Gonzales E."/>
            <person name="Havlak P."/>
            <person name="Kuo D.-H."/>
            <person name="Larsson T."/>
            <person name="Lv J."/>
            <person name="Arendt D."/>
            <person name="Savage R."/>
            <person name="Osoegawa K."/>
            <person name="de Jong P."/>
            <person name="Lindberg D.R."/>
            <person name="Seaver E.C."/>
            <person name="Weisblat D.A."/>
            <person name="Putnam N.H."/>
            <person name="Grigoriev I.V."/>
            <person name="Rokhsar D.S."/>
        </authorList>
    </citation>
    <scope>NUCLEOTIDE SEQUENCE</scope>
</reference>
<dbReference type="eggNOG" id="KOG0488">
    <property type="taxonomic scope" value="Eukaryota"/>
</dbReference>
<reference evidence="9" key="3">
    <citation type="submission" date="2015-06" db="UniProtKB">
        <authorList>
            <consortium name="EnsemblMetazoa"/>
        </authorList>
    </citation>
    <scope>IDENTIFICATION</scope>
</reference>
<evidence type="ECO:0000256" key="1">
    <source>
        <dbReference type="ARBA" id="ARBA00004123"/>
    </source>
</evidence>
<evidence type="ECO:0000256" key="6">
    <source>
        <dbReference type="RuleBase" id="RU000682"/>
    </source>
</evidence>
<dbReference type="EMBL" id="KB096551">
    <property type="protein sequence ID" value="ESO04009.1"/>
    <property type="molecule type" value="Genomic_DNA"/>
</dbReference>
<proteinExistence type="predicted"/>
<dbReference type="EnsemblMetazoa" id="HelroT152427">
    <property type="protein sequence ID" value="HelroP152427"/>
    <property type="gene ID" value="HelroG152427"/>
</dbReference>
<dbReference type="PROSITE" id="PS50071">
    <property type="entry name" value="HOMEOBOX_2"/>
    <property type="match status" value="1"/>
</dbReference>
<dbReference type="PRINTS" id="PR00024">
    <property type="entry name" value="HOMEOBOX"/>
</dbReference>
<dbReference type="Proteomes" id="UP000015101">
    <property type="component" value="Unassembled WGS sequence"/>
</dbReference>
<dbReference type="Pfam" id="PF00046">
    <property type="entry name" value="Homeodomain"/>
    <property type="match status" value="1"/>
</dbReference>
<dbReference type="InterPro" id="IPR001356">
    <property type="entry name" value="HD"/>
</dbReference>
<dbReference type="CDD" id="cd00086">
    <property type="entry name" value="homeodomain"/>
    <property type="match status" value="1"/>
</dbReference>
<dbReference type="InterPro" id="IPR050848">
    <property type="entry name" value="Homeobox_TF"/>
</dbReference>
<accession>T1EKR8</accession>
<dbReference type="OrthoDB" id="6159439at2759"/>
<protein>
    <recommendedName>
        <fullName evidence="7">Homeobox domain-containing protein</fullName>
    </recommendedName>
</protein>
<name>T1EKR8_HELRO</name>
<dbReference type="GeneID" id="20197168"/>
<dbReference type="GO" id="GO:0005634">
    <property type="term" value="C:nucleus"/>
    <property type="evidence" value="ECO:0007669"/>
    <property type="project" value="UniProtKB-SubCell"/>
</dbReference>
<dbReference type="InterPro" id="IPR020479">
    <property type="entry name" value="HD_metazoa"/>
</dbReference>
<dbReference type="HOGENOM" id="CLU_049543_10_0_1"/>
<reference evidence="8 10" key="2">
    <citation type="journal article" date="2013" name="Nature">
        <title>Insights into bilaterian evolution from three spiralian genomes.</title>
        <authorList>
            <person name="Simakov O."/>
            <person name="Marletaz F."/>
            <person name="Cho S.J."/>
            <person name="Edsinger-Gonzales E."/>
            <person name="Havlak P."/>
            <person name="Hellsten U."/>
            <person name="Kuo D.H."/>
            <person name="Larsson T."/>
            <person name="Lv J."/>
            <person name="Arendt D."/>
            <person name="Savage R."/>
            <person name="Osoegawa K."/>
            <person name="de Jong P."/>
            <person name="Grimwood J."/>
            <person name="Chapman J.A."/>
            <person name="Shapiro H."/>
            <person name="Aerts A."/>
            <person name="Otillar R.P."/>
            <person name="Terry A.Y."/>
            <person name="Boore J.L."/>
            <person name="Grigoriev I.V."/>
            <person name="Lindberg D.R."/>
            <person name="Seaver E.C."/>
            <person name="Weisblat D.A."/>
            <person name="Putnam N.H."/>
            <person name="Rokhsar D.S."/>
        </authorList>
    </citation>
    <scope>NUCLEOTIDE SEQUENCE</scope>
</reference>
<evidence type="ECO:0000256" key="3">
    <source>
        <dbReference type="ARBA" id="ARBA00023155"/>
    </source>
</evidence>
<dbReference type="PROSITE" id="PS00027">
    <property type="entry name" value="HOMEOBOX_1"/>
    <property type="match status" value="1"/>
</dbReference>
<organism evidence="9 10">
    <name type="scientific">Helobdella robusta</name>
    <name type="common">Californian leech</name>
    <dbReference type="NCBI Taxonomy" id="6412"/>
    <lineage>
        <taxon>Eukaryota</taxon>
        <taxon>Metazoa</taxon>
        <taxon>Spiralia</taxon>
        <taxon>Lophotrochozoa</taxon>
        <taxon>Annelida</taxon>
        <taxon>Clitellata</taxon>
        <taxon>Hirudinea</taxon>
        <taxon>Rhynchobdellida</taxon>
        <taxon>Glossiphoniidae</taxon>
        <taxon>Helobdella</taxon>
    </lineage>
</organism>
<dbReference type="InParanoid" id="T1EKR8"/>
<dbReference type="EMBL" id="AMQM01004437">
    <property type="status" value="NOT_ANNOTATED_CDS"/>
    <property type="molecule type" value="Genomic_DNA"/>
</dbReference>
<dbReference type="InterPro" id="IPR017970">
    <property type="entry name" value="Homeobox_CS"/>
</dbReference>
<evidence type="ECO:0000256" key="4">
    <source>
        <dbReference type="ARBA" id="ARBA00023242"/>
    </source>
</evidence>
<evidence type="ECO:0000256" key="5">
    <source>
        <dbReference type="PROSITE-ProRule" id="PRU00108"/>
    </source>
</evidence>
<dbReference type="RefSeq" id="XP_009017945.1">
    <property type="nucleotide sequence ID" value="XM_009019697.1"/>
</dbReference>
<evidence type="ECO:0000259" key="7">
    <source>
        <dbReference type="PROSITE" id="PS50071"/>
    </source>
</evidence>
<comment type="subcellular location">
    <subcellularLocation>
        <location evidence="1 5 6">Nucleus</location>
    </subcellularLocation>
</comment>
<sequence>RRKRTAFTHAQLQFLEKKFNCQKYLSVAERADVADGLNLTETQIKTWYQNRRTKWKRQTTSSIR</sequence>
<feature type="domain" description="Homeobox" evidence="7">
    <location>
        <begin position="1"/>
        <end position="58"/>
    </location>
</feature>
<dbReference type="KEGG" id="hro:HELRODRAFT_152427"/>
<dbReference type="GO" id="GO:0003677">
    <property type="term" value="F:DNA binding"/>
    <property type="evidence" value="ECO:0007669"/>
    <property type="project" value="UniProtKB-UniRule"/>
</dbReference>
<gene>
    <name evidence="9" type="primary">20197168</name>
    <name evidence="8" type="ORF">HELRODRAFT_152427</name>
</gene>
<dbReference type="CTD" id="20197168"/>
<evidence type="ECO:0000313" key="10">
    <source>
        <dbReference type="Proteomes" id="UP000015101"/>
    </source>
</evidence>
<evidence type="ECO:0000256" key="2">
    <source>
        <dbReference type="ARBA" id="ARBA00023125"/>
    </source>
</evidence>
<keyword evidence="2 5" id="KW-0238">DNA-binding</keyword>
<dbReference type="GO" id="GO:0000981">
    <property type="term" value="F:DNA-binding transcription factor activity, RNA polymerase II-specific"/>
    <property type="evidence" value="ECO:0007669"/>
    <property type="project" value="InterPro"/>
</dbReference>
<keyword evidence="10" id="KW-1185">Reference proteome</keyword>
<dbReference type="AlphaFoldDB" id="T1EKR8"/>
<evidence type="ECO:0000313" key="9">
    <source>
        <dbReference type="EnsemblMetazoa" id="HelroP152427"/>
    </source>
</evidence>
<dbReference type="Gene3D" id="1.10.10.60">
    <property type="entry name" value="Homeodomain-like"/>
    <property type="match status" value="1"/>
</dbReference>
<dbReference type="SMART" id="SM00389">
    <property type="entry name" value="HOX"/>
    <property type="match status" value="1"/>
</dbReference>
<dbReference type="PANTHER" id="PTHR24333:SF5">
    <property type="entry name" value="VENT HOMEOBOX"/>
    <property type="match status" value="1"/>
</dbReference>
<evidence type="ECO:0000313" key="8">
    <source>
        <dbReference type="EMBL" id="ESO04009.1"/>
    </source>
</evidence>
<keyword evidence="4 5" id="KW-0539">Nucleus</keyword>